<dbReference type="Proteomes" id="UP000325440">
    <property type="component" value="Unassembled WGS sequence"/>
</dbReference>
<evidence type="ECO:0000256" key="2">
    <source>
        <dbReference type="ARBA" id="ARBA00023015"/>
    </source>
</evidence>
<keyword evidence="10" id="KW-1185">Reference proteome</keyword>
<dbReference type="OrthoDB" id="8964853at2759"/>
<evidence type="ECO:0000256" key="7">
    <source>
        <dbReference type="SAM" id="MobiDB-lite"/>
    </source>
</evidence>
<keyword evidence="6" id="KW-0539">Nucleus</keyword>
<feature type="compositionally biased region" description="Basic and acidic residues" evidence="7">
    <location>
        <begin position="12"/>
        <end position="24"/>
    </location>
</feature>
<evidence type="ECO:0000256" key="5">
    <source>
        <dbReference type="ARBA" id="ARBA00023163"/>
    </source>
</evidence>
<dbReference type="AlphaFoldDB" id="A0A5E4MW52"/>
<dbReference type="PROSITE" id="PS50888">
    <property type="entry name" value="BHLH"/>
    <property type="match status" value="1"/>
</dbReference>
<feature type="region of interest" description="Disordered" evidence="7">
    <location>
        <begin position="1"/>
        <end position="24"/>
    </location>
</feature>
<keyword evidence="4" id="KW-0010">Activator</keyword>
<keyword evidence="3" id="KW-0238">DNA-binding</keyword>
<dbReference type="GO" id="GO:0045944">
    <property type="term" value="P:positive regulation of transcription by RNA polymerase II"/>
    <property type="evidence" value="ECO:0007669"/>
    <property type="project" value="TreeGrafter"/>
</dbReference>
<evidence type="ECO:0000256" key="1">
    <source>
        <dbReference type="ARBA" id="ARBA00007628"/>
    </source>
</evidence>
<reference evidence="9 10" key="1">
    <citation type="submission" date="2019-08" db="EMBL/GenBank/DDBJ databases">
        <authorList>
            <person name="Alioto T."/>
            <person name="Alioto T."/>
            <person name="Gomez Garrido J."/>
        </authorList>
    </citation>
    <scope>NUCLEOTIDE SEQUENCE [LARGE SCALE GENOMIC DNA]</scope>
</reference>
<dbReference type="SMART" id="SM00353">
    <property type="entry name" value="HLH"/>
    <property type="match status" value="1"/>
</dbReference>
<protein>
    <submittedName>
        <fullName evidence="9">Transcription regulator Myc,Myc-type, basic helix-loop-helix (BHLH) domain</fullName>
    </submittedName>
</protein>
<evidence type="ECO:0000313" key="10">
    <source>
        <dbReference type="Proteomes" id="UP000325440"/>
    </source>
</evidence>
<organism evidence="9 10">
    <name type="scientific">Cinara cedri</name>
    <dbReference type="NCBI Taxonomy" id="506608"/>
    <lineage>
        <taxon>Eukaryota</taxon>
        <taxon>Metazoa</taxon>
        <taxon>Ecdysozoa</taxon>
        <taxon>Arthropoda</taxon>
        <taxon>Hexapoda</taxon>
        <taxon>Insecta</taxon>
        <taxon>Pterygota</taxon>
        <taxon>Neoptera</taxon>
        <taxon>Paraneoptera</taxon>
        <taxon>Hemiptera</taxon>
        <taxon>Sternorrhyncha</taxon>
        <taxon>Aphidomorpha</taxon>
        <taxon>Aphidoidea</taxon>
        <taxon>Aphididae</taxon>
        <taxon>Lachninae</taxon>
        <taxon>Cinara</taxon>
    </lineage>
</organism>
<keyword evidence="5" id="KW-0804">Transcription</keyword>
<dbReference type="SUPFAM" id="SSF47459">
    <property type="entry name" value="HLH, helix-loop-helix DNA-binding domain"/>
    <property type="match status" value="1"/>
</dbReference>
<feature type="compositionally biased region" description="Basic residues" evidence="7">
    <location>
        <begin position="131"/>
        <end position="142"/>
    </location>
</feature>
<accession>A0A5E4MW52</accession>
<dbReference type="Pfam" id="PF00010">
    <property type="entry name" value="HLH"/>
    <property type="match status" value="1"/>
</dbReference>
<dbReference type="PRINTS" id="PR00044">
    <property type="entry name" value="LEUZIPPRMYC"/>
</dbReference>
<dbReference type="GO" id="GO:0046983">
    <property type="term" value="F:protein dimerization activity"/>
    <property type="evidence" value="ECO:0007669"/>
    <property type="project" value="InterPro"/>
</dbReference>
<dbReference type="InterPro" id="IPR036638">
    <property type="entry name" value="HLH_DNA-bd_sf"/>
</dbReference>
<keyword evidence="2" id="KW-0805">Transcription regulation</keyword>
<evidence type="ECO:0000313" key="9">
    <source>
        <dbReference type="EMBL" id="VVC36542.1"/>
    </source>
</evidence>
<dbReference type="PANTHER" id="PTHR10328">
    <property type="entry name" value="PROTEIN MAX MYC-ASSOCIATED FACTOR X"/>
    <property type="match status" value="1"/>
</dbReference>
<evidence type="ECO:0000256" key="4">
    <source>
        <dbReference type="ARBA" id="ARBA00023159"/>
    </source>
</evidence>
<feature type="region of interest" description="Disordered" evidence="7">
    <location>
        <begin position="118"/>
        <end position="142"/>
    </location>
</feature>
<dbReference type="GO" id="GO:0090575">
    <property type="term" value="C:RNA polymerase II transcription regulator complex"/>
    <property type="evidence" value="ECO:0007669"/>
    <property type="project" value="TreeGrafter"/>
</dbReference>
<evidence type="ECO:0000256" key="6">
    <source>
        <dbReference type="ARBA" id="ARBA00023242"/>
    </source>
</evidence>
<comment type="similarity">
    <text evidence="1">Belongs to the MAX family.</text>
</comment>
<dbReference type="InterPro" id="IPR011598">
    <property type="entry name" value="bHLH_dom"/>
</dbReference>
<dbReference type="EMBL" id="CABPRJ010001434">
    <property type="protein sequence ID" value="VVC36542.1"/>
    <property type="molecule type" value="Genomic_DNA"/>
</dbReference>
<dbReference type="InterPro" id="IPR002418">
    <property type="entry name" value="Tscrpt_reg_Myc"/>
</dbReference>
<evidence type="ECO:0000256" key="3">
    <source>
        <dbReference type="ARBA" id="ARBA00023125"/>
    </source>
</evidence>
<gene>
    <name evidence="9" type="ORF">CINCED_3A001722</name>
</gene>
<dbReference type="PANTHER" id="PTHR10328:SF3">
    <property type="entry name" value="PROTEIN MAX"/>
    <property type="match status" value="1"/>
</dbReference>
<dbReference type="GO" id="GO:0003700">
    <property type="term" value="F:DNA-binding transcription factor activity"/>
    <property type="evidence" value="ECO:0007669"/>
    <property type="project" value="InterPro"/>
</dbReference>
<proteinExistence type="inferred from homology"/>
<feature type="domain" description="BHLH" evidence="8">
    <location>
        <begin position="14"/>
        <end position="67"/>
    </location>
</feature>
<name>A0A5E4MW52_9HEMI</name>
<feature type="compositionally biased region" description="Acidic residues" evidence="7">
    <location>
        <begin position="1"/>
        <end position="11"/>
    </location>
</feature>
<sequence>MSDDDYDVELETAEKRAHHNALERKRRDHITNSFSSLRDSVPSCNQGEKFDSRAQVLKKAAEYIQFMRHKNASRQQYINKIKQQNYILESQIRIMEKTKATGNYAMESNQLSLDVSGSEISDVSDSELQKSKRRLKKQKFSH</sequence>
<dbReference type="Gene3D" id="4.10.280.10">
    <property type="entry name" value="Helix-loop-helix DNA-binding domain"/>
    <property type="match status" value="1"/>
</dbReference>
<evidence type="ECO:0000259" key="8">
    <source>
        <dbReference type="PROSITE" id="PS50888"/>
    </source>
</evidence>
<dbReference type="GO" id="GO:0003677">
    <property type="term" value="F:DNA binding"/>
    <property type="evidence" value="ECO:0007669"/>
    <property type="project" value="UniProtKB-KW"/>
</dbReference>